<dbReference type="AlphaFoldDB" id="A0A225UJ32"/>
<protein>
    <submittedName>
        <fullName evidence="1">Uncharacterized protein</fullName>
    </submittedName>
</protein>
<comment type="caution">
    <text evidence="1">The sequence shown here is derived from an EMBL/GenBank/DDBJ whole genome shotgun (WGS) entry which is preliminary data.</text>
</comment>
<keyword evidence="2" id="KW-1185">Reference proteome</keyword>
<proteinExistence type="predicted"/>
<feature type="non-terminal residue" evidence="1">
    <location>
        <position position="408"/>
    </location>
</feature>
<dbReference type="Proteomes" id="UP000198211">
    <property type="component" value="Unassembled WGS sequence"/>
</dbReference>
<dbReference type="OrthoDB" id="119884at2759"/>
<organism evidence="1 2">
    <name type="scientific">Phytophthora megakarya</name>
    <dbReference type="NCBI Taxonomy" id="4795"/>
    <lineage>
        <taxon>Eukaryota</taxon>
        <taxon>Sar</taxon>
        <taxon>Stramenopiles</taxon>
        <taxon>Oomycota</taxon>
        <taxon>Peronosporomycetes</taxon>
        <taxon>Peronosporales</taxon>
        <taxon>Peronosporaceae</taxon>
        <taxon>Phytophthora</taxon>
    </lineage>
</organism>
<evidence type="ECO:0000313" key="1">
    <source>
        <dbReference type="EMBL" id="OWY93072.1"/>
    </source>
</evidence>
<name>A0A225UJ32_9STRA</name>
<sequence length="408" mass="45139">MQDQNPQQEPQVQGKEDEVEWLRPVALWEQPSSVMMVTAGSKGKLLQRREMDAALRDDEKAARYVETLRPTMAAARFVRAERERELAEREVRSQIRQSGEGGDVTGPTMGIATTAVTDVEIKTNMIKESVVDEKWAVGDGIHFDGVADVVTSVSSEDECMGGLASVRLASVRLARKNARKAEKQHKMKVRLMRRRRERRTEGAEQRQAAVDLQERRQREANMAIRRIAEHDGSDVEFAEADDGLPTATMMVAGHGDKVDEVAPVDYVEGIGGFLLDVVGVWRFEMRIVFDEIILVDACIGDGCAEEFLIGVDFMKTKGATMDFERNEVRYHDGGRSVVIPFRTYGEDSGTKVATVRMVKKAQLPVNTVTPIEVSVAPEDGEQGMFVPTKVTGSVLLAATITTAKNGRA</sequence>
<gene>
    <name evidence="1" type="ORF">PHMEG_00037665</name>
</gene>
<reference evidence="2" key="1">
    <citation type="submission" date="2017-03" db="EMBL/GenBank/DDBJ databases">
        <title>Phytopthora megakarya and P. palmivora, two closely related causual agents of cacao black pod achieved similar genome size and gene model numbers by different mechanisms.</title>
        <authorList>
            <person name="Ali S."/>
            <person name="Shao J."/>
            <person name="Larry D.J."/>
            <person name="Kronmiller B."/>
            <person name="Shen D."/>
            <person name="Strem M.D."/>
            <person name="Melnick R.L."/>
            <person name="Guiltinan M.J."/>
            <person name="Tyler B.M."/>
            <person name="Meinhardt L.W."/>
            <person name="Bailey B.A."/>
        </authorList>
    </citation>
    <scope>NUCLEOTIDE SEQUENCE [LARGE SCALE GENOMIC DNA]</scope>
    <source>
        <strain evidence="2">zdho120</strain>
    </source>
</reference>
<evidence type="ECO:0000313" key="2">
    <source>
        <dbReference type="Proteomes" id="UP000198211"/>
    </source>
</evidence>
<accession>A0A225UJ32</accession>
<dbReference type="EMBL" id="NBNE01016755">
    <property type="protein sequence ID" value="OWY93072.1"/>
    <property type="molecule type" value="Genomic_DNA"/>
</dbReference>